<evidence type="ECO:0000313" key="2">
    <source>
        <dbReference type="EnsemblPlants" id="Zm00001eb010350_P001"/>
    </source>
</evidence>
<proteinExistence type="predicted"/>
<dbReference type="Gene3D" id="3.80.10.10">
    <property type="entry name" value="Ribonuclease Inhibitor"/>
    <property type="match status" value="1"/>
</dbReference>
<dbReference type="Pfam" id="PF25372">
    <property type="entry name" value="DUF7885"/>
    <property type="match status" value="1"/>
</dbReference>
<dbReference type="InterPro" id="IPR032675">
    <property type="entry name" value="LRR_dom_sf"/>
</dbReference>
<name>A0A804LGZ0_MAIZE</name>
<feature type="domain" description="F-box/LRR-repeat protein 15-like leucin rich repeat" evidence="1">
    <location>
        <begin position="78"/>
        <end position="186"/>
    </location>
</feature>
<keyword evidence="3" id="KW-1185">Reference proteome</keyword>
<dbReference type="InterPro" id="IPR036047">
    <property type="entry name" value="F-box-like_dom_sf"/>
</dbReference>
<dbReference type="SUPFAM" id="SSF81383">
    <property type="entry name" value="F-box domain"/>
    <property type="match status" value="1"/>
</dbReference>
<organism evidence="2 3">
    <name type="scientific">Zea mays</name>
    <name type="common">Maize</name>
    <dbReference type="NCBI Taxonomy" id="4577"/>
    <lineage>
        <taxon>Eukaryota</taxon>
        <taxon>Viridiplantae</taxon>
        <taxon>Streptophyta</taxon>
        <taxon>Embryophyta</taxon>
        <taxon>Tracheophyta</taxon>
        <taxon>Spermatophyta</taxon>
        <taxon>Magnoliopsida</taxon>
        <taxon>Liliopsida</taxon>
        <taxon>Poales</taxon>
        <taxon>Poaceae</taxon>
        <taxon>PACMAD clade</taxon>
        <taxon>Panicoideae</taxon>
        <taxon>Andropogonodae</taxon>
        <taxon>Andropogoneae</taxon>
        <taxon>Tripsacinae</taxon>
        <taxon>Zea</taxon>
    </lineage>
</organism>
<dbReference type="Gramene" id="Zm00001eb010350_T001">
    <property type="protein sequence ID" value="Zm00001eb010350_P001"/>
    <property type="gene ID" value="Zm00001eb010350"/>
</dbReference>
<dbReference type="InterPro" id="IPR027417">
    <property type="entry name" value="P-loop_NTPase"/>
</dbReference>
<sequence>MEVTIAEKKPRAADDGGGLVERLPEALLVEVLARVDVDGACSAAASCRSLYSAANVVLLALTSIDLSGFDSVARPPQAFAPSNAILSRILAGNGAIHSLTVNCSLLDDSAASVIARGSLRDLLLLKCSFSMSFFVALGGACHDLRSLKLEMAVCPYTLYPCLAPVYVGCVHLETLWVKFPLLDPLTTFRTLRPNTIVLSRLSGSGKTTIYYQKEKVKLVHVIDVPGHARLKPKLDEVLPKVATVVFVVDAQDFLSSMQAAAE</sequence>
<dbReference type="EnsemblPlants" id="Zm00001eb010350_T001">
    <property type="protein sequence ID" value="Zm00001eb010350_P001"/>
    <property type="gene ID" value="Zm00001eb010350"/>
</dbReference>
<protein>
    <recommendedName>
        <fullName evidence="1">F-box/LRR-repeat protein 15-like leucin rich repeat domain-containing protein</fullName>
    </recommendedName>
</protein>
<dbReference type="Proteomes" id="UP000007305">
    <property type="component" value="Chromosome 1"/>
</dbReference>
<reference evidence="2" key="3">
    <citation type="submission" date="2021-05" db="UniProtKB">
        <authorList>
            <consortium name="EnsemblPlants"/>
        </authorList>
    </citation>
    <scope>IDENTIFICATION</scope>
    <source>
        <strain evidence="2">cv. B73</strain>
    </source>
</reference>
<dbReference type="Gene3D" id="3.40.50.300">
    <property type="entry name" value="P-loop containing nucleotide triphosphate hydrolases"/>
    <property type="match status" value="1"/>
</dbReference>
<dbReference type="AlphaFoldDB" id="A0A804LGZ0"/>
<dbReference type="InParanoid" id="A0A804LGZ0"/>
<evidence type="ECO:0000259" key="1">
    <source>
        <dbReference type="Pfam" id="PF25372"/>
    </source>
</evidence>
<evidence type="ECO:0000313" key="3">
    <source>
        <dbReference type="Proteomes" id="UP000007305"/>
    </source>
</evidence>
<dbReference type="SUPFAM" id="SSF52540">
    <property type="entry name" value="P-loop containing nucleoside triphosphate hydrolases"/>
    <property type="match status" value="1"/>
</dbReference>
<reference evidence="2" key="2">
    <citation type="submission" date="2019-07" db="EMBL/GenBank/DDBJ databases">
        <authorList>
            <person name="Seetharam A."/>
            <person name="Woodhouse M."/>
            <person name="Cannon E."/>
        </authorList>
    </citation>
    <scope>NUCLEOTIDE SEQUENCE [LARGE SCALE GENOMIC DNA]</scope>
    <source>
        <strain evidence="2">cv. B73</strain>
    </source>
</reference>
<dbReference type="InterPro" id="IPR057207">
    <property type="entry name" value="FBXL15_LRR"/>
</dbReference>
<accession>A0A804LGZ0</accession>
<reference evidence="3" key="1">
    <citation type="submission" date="2015-12" db="EMBL/GenBank/DDBJ databases">
        <title>Update maize B73 reference genome by single molecule sequencing technologies.</title>
        <authorList>
            <consortium name="Maize Genome Sequencing Project"/>
            <person name="Ware D."/>
        </authorList>
    </citation>
    <scope>NUCLEOTIDE SEQUENCE [LARGE SCALE GENOMIC DNA]</scope>
    <source>
        <strain evidence="3">cv. B73</strain>
    </source>
</reference>